<gene>
    <name evidence="2" type="ORF">FRC54_04815</name>
</gene>
<organism evidence="2 3">
    <name type="scientific">Candidatus Weimeria bifida</name>
    <dbReference type="NCBI Taxonomy" id="2599074"/>
    <lineage>
        <taxon>Bacteria</taxon>
        <taxon>Bacillati</taxon>
        <taxon>Bacillota</taxon>
        <taxon>Clostridia</taxon>
        <taxon>Lachnospirales</taxon>
        <taxon>Lachnospiraceae</taxon>
        <taxon>Candidatus Weimeria</taxon>
    </lineage>
</organism>
<protein>
    <submittedName>
        <fullName evidence="2">HD-GYP domain-containing protein</fullName>
    </submittedName>
</protein>
<dbReference type="Proteomes" id="UP000460257">
    <property type="component" value="Unassembled WGS sequence"/>
</dbReference>
<dbReference type="PROSITE" id="PS51832">
    <property type="entry name" value="HD_GYP"/>
    <property type="match status" value="1"/>
</dbReference>
<accession>A0A6N7IY42</accession>
<dbReference type="EMBL" id="VOGC01000004">
    <property type="protein sequence ID" value="MQN01253.1"/>
    <property type="molecule type" value="Genomic_DNA"/>
</dbReference>
<name>A0A6N7IY42_9FIRM</name>
<comment type="caution">
    <text evidence="2">The sequence shown here is derived from an EMBL/GenBank/DDBJ whole genome shotgun (WGS) entry which is preliminary data.</text>
</comment>
<dbReference type="PANTHER" id="PTHR43155:SF2">
    <property type="entry name" value="CYCLIC DI-GMP PHOSPHODIESTERASE PA4108"/>
    <property type="match status" value="1"/>
</dbReference>
<dbReference type="Gene3D" id="1.10.3210.10">
    <property type="entry name" value="Hypothetical protein af1432"/>
    <property type="match status" value="1"/>
</dbReference>
<dbReference type="InterPro" id="IPR003607">
    <property type="entry name" value="HD/PDEase_dom"/>
</dbReference>
<dbReference type="CDD" id="cd00077">
    <property type="entry name" value="HDc"/>
    <property type="match status" value="1"/>
</dbReference>
<evidence type="ECO:0000313" key="2">
    <source>
        <dbReference type="EMBL" id="MQN01253.1"/>
    </source>
</evidence>
<dbReference type="PANTHER" id="PTHR43155">
    <property type="entry name" value="CYCLIC DI-GMP PHOSPHODIESTERASE PA4108-RELATED"/>
    <property type="match status" value="1"/>
</dbReference>
<dbReference type="InterPro" id="IPR037522">
    <property type="entry name" value="HD_GYP_dom"/>
</dbReference>
<dbReference type="SMART" id="SM00471">
    <property type="entry name" value="HDc"/>
    <property type="match status" value="1"/>
</dbReference>
<dbReference type="AlphaFoldDB" id="A0A6N7IY42"/>
<dbReference type="SUPFAM" id="SSF109604">
    <property type="entry name" value="HD-domain/PDEase-like"/>
    <property type="match status" value="1"/>
</dbReference>
<sequence length="348" mass="39617">MRYVLVKNLEPDMVLGQEIYDSDGRLLLSKHTVLNEDNISFIIFTGVPGVYIDEEFSEDAKAEEVVGSEVRRAALRIVHDVFIKAGRHEAASEKELSQVVDRITDDVISDNDVVENLITIRTHDGYTYFHSVDVAILSGVLGARLGLNEQDLRDIVTAGFLHDVGKVFISEDILNAPRKLTPDERTKMMDHPRMGYDFLKDKYNFNEHVLQGVYQHHEWFNGGGYPRRIAGNDILFLARIIKVADVYDAMTGKRSYHNPYLPSDVLEYIMGRNGMEFDPVVVHMMSRELCVYPVGCEVELSNGFRAVVLANRRGSIMRPKVKIRETGEEIDLTEDRKAWNLTITKLLI</sequence>
<feature type="domain" description="HD-GYP" evidence="1">
    <location>
        <begin position="105"/>
        <end position="301"/>
    </location>
</feature>
<proteinExistence type="predicted"/>
<keyword evidence="3" id="KW-1185">Reference proteome</keyword>
<evidence type="ECO:0000313" key="3">
    <source>
        <dbReference type="Proteomes" id="UP000460257"/>
    </source>
</evidence>
<evidence type="ECO:0000259" key="1">
    <source>
        <dbReference type="PROSITE" id="PS51832"/>
    </source>
</evidence>
<reference evidence="2" key="1">
    <citation type="journal article" date="2020" name="Appl. Environ. Microbiol.">
        <title>Medium-Chain Fatty Acid Synthesis by 'Candidatus Weimeria bifida' gen. nov., sp. nov., and 'Candidatus Pseudoramibacter fermentans' sp. nov.</title>
        <authorList>
            <person name="Scarborough M.J."/>
            <person name="Myers K.S."/>
            <person name="Donohue T.J."/>
            <person name="Noguera D.R."/>
        </authorList>
    </citation>
    <scope>NUCLEOTIDE SEQUENCE</scope>
    <source>
        <strain evidence="2">LCO1.1</strain>
    </source>
</reference>
<dbReference type="Pfam" id="PF13487">
    <property type="entry name" value="HD_5"/>
    <property type="match status" value="1"/>
</dbReference>